<dbReference type="SUPFAM" id="SSF111369">
    <property type="entry name" value="HlyD-like secretion proteins"/>
    <property type="match status" value="1"/>
</dbReference>
<evidence type="ECO:0000256" key="2">
    <source>
        <dbReference type="SAM" id="Coils"/>
    </source>
</evidence>
<evidence type="ECO:0000259" key="4">
    <source>
        <dbReference type="Pfam" id="PF25954"/>
    </source>
</evidence>
<dbReference type="Gene3D" id="2.40.30.170">
    <property type="match status" value="1"/>
</dbReference>
<dbReference type="Proteomes" id="UP001165652">
    <property type="component" value="Unassembled WGS sequence"/>
</dbReference>
<evidence type="ECO:0000259" key="5">
    <source>
        <dbReference type="Pfam" id="PF25973"/>
    </source>
</evidence>
<feature type="coiled-coil region" evidence="2">
    <location>
        <begin position="87"/>
        <end position="114"/>
    </location>
</feature>
<dbReference type="PANTHER" id="PTHR30469:SF15">
    <property type="entry name" value="HLYD FAMILY OF SECRETION PROTEINS"/>
    <property type="match status" value="1"/>
</dbReference>
<evidence type="ECO:0000256" key="1">
    <source>
        <dbReference type="ARBA" id="ARBA00009477"/>
    </source>
</evidence>
<evidence type="ECO:0000256" key="3">
    <source>
        <dbReference type="SAM" id="MobiDB-lite"/>
    </source>
</evidence>
<comment type="caution">
    <text evidence="6">The sequence shown here is derived from an EMBL/GenBank/DDBJ whole genome shotgun (WGS) entry which is preliminary data.</text>
</comment>
<dbReference type="Gene3D" id="2.40.420.20">
    <property type="match status" value="1"/>
</dbReference>
<organism evidence="6 7">
    <name type="scientific">Rhodoplanes tepidamans</name>
    <name type="common">Rhodoplanes cryptolactis</name>
    <dbReference type="NCBI Taxonomy" id="200616"/>
    <lineage>
        <taxon>Bacteria</taxon>
        <taxon>Pseudomonadati</taxon>
        <taxon>Pseudomonadota</taxon>
        <taxon>Alphaproteobacteria</taxon>
        <taxon>Hyphomicrobiales</taxon>
        <taxon>Nitrobacteraceae</taxon>
        <taxon>Rhodoplanes</taxon>
    </lineage>
</organism>
<feature type="domain" description="CzcB-like barrel-sandwich hybrid" evidence="5">
    <location>
        <begin position="55"/>
        <end position="179"/>
    </location>
</feature>
<sequence>MLRRLVLLLIVAAAAAAAWWVLYGRGAAVTVIAASRGTAAEIVYATGAVEPVRWSKVTSLIRGRIIDICRCEGRSVQKGEVLVRLDDREVRAQLDELKAREDFLKREMQRVTELVGRGIATTQAHERASSDLRQIQALIAVQSERLANYAIAAPMDGLVLRRDGEIGEIAEAGTVLFRVGVPKPLWVVAEVNEEDIPRVEEGQTVLFRTDAFPGRRLEGKVVEITPMGDPVAKTYRIRVGLPDDTPLIPGMSVEANVVVREHFGALLVPADAVQDGAVFVLDGDRVRRRPIGIGIRGTRGIEILSGLDEGAMVVSPLPAESLADGARVRATPRPPRPSRDPPAPRATAPSAAARPPSEAAR</sequence>
<evidence type="ECO:0000313" key="7">
    <source>
        <dbReference type="Proteomes" id="UP001165652"/>
    </source>
</evidence>
<reference evidence="6" key="1">
    <citation type="journal article" date="2023" name="Microbiol Resour">
        <title>Genome Sequences of Rhodoplanes serenus and Two Thermotolerant Strains, Rhodoplanes tepidamans and 'Rhodoplanes cryptolactis,' Further Refine the Genus.</title>
        <authorList>
            <person name="Rayyan A.A."/>
            <person name="Kyndt J.A."/>
        </authorList>
    </citation>
    <scope>NUCLEOTIDE SEQUENCE</scope>
    <source>
        <strain evidence="6">DSM 9987</strain>
    </source>
</reference>
<name>A0ABT5JH16_RHOTP</name>
<dbReference type="EMBL" id="JAQQLI010000052">
    <property type="protein sequence ID" value="MDC7788812.1"/>
    <property type="molecule type" value="Genomic_DNA"/>
</dbReference>
<dbReference type="InterPro" id="IPR058792">
    <property type="entry name" value="Beta-barrel_RND_2"/>
</dbReference>
<dbReference type="InterPro" id="IPR058647">
    <property type="entry name" value="BSH_CzcB-like"/>
</dbReference>
<dbReference type="NCBIfam" id="TIGR01730">
    <property type="entry name" value="RND_mfp"/>
    <property type="match status" value="1"/>
</dbReference>
<reference evidence="6" key="2">
    <citation type="submission" date="2023-02" db="EMBL/GenBank/DDBJ databases">
        <authorList>
            <person name="Rayyan A."/>
            <person name="Meyer T."/>
            <person name="Kyndt J.A."/>
        </authorList>
    </citation>
    <scope>NUCLEOTIDE SEQUENCE</scope>
    <source>
        <strain evidence="6">DSM 9987</strain>
    </source>
</reference>
<feature type="region of interest" description="Disordered" evidence="3">
    <location>
        <begin position="321"/>
        <end position="361"/>
    </location>
</feature>
<feature type="compositionally biased region" description="Pro residues" evidence="3">
    <location>
        <begin position="332"/>
        <end position="344"/>
    </location>
</feature>
<protein>
    <submittedName>
        <fullName evidence="6">Efflux RND transporter periplasmic adaptor subunit</fullName>
    </submittedName>
</protein>
<dbReference type="RefSeq" id="WP_272779643.1">
    <property type="nucleotide sequence ID" value="NZ_JAQQLI010000052.1"/>
</dbReference>
<feature type="domain" description="CusB-like beta-barrel" evidence="4">
    <location>
        <begin position="184"/>
        <end position="257"/>
    </location>
</feature>
<dbReference type="InterPro" id="IPR006143">
    <property type="entry name" value="RND_pump_MFP"/>
</dbReference>
<comment type="similarity">
    <text evidence="1">Belongs to the membrane fusion protein (MFP) (TC 8.A.1) family.</text>
</comment>
<keyword evidence="2" id="KW-0175">Coiled coil</keyword>
<feature type="compositionally biased region" description="Low complexity" evidence="3">
    <location>
        <begin position="345"/>
        <end position="361"/>
    </location>
</feature>
<evidence type="ECO:0000313" key="6">
    <source>
        <dbReference type="EMBL" id="MDC7788812.1"/>
    </source>
</evidence>
<dbReference type="Pfam" id="PF25954">
    <property type="entry name" value="Beta-barrel_RND_2"/>
    <property type="match status" value="1"/>
</dbReference>
<keyword evidence="7" id="KW-1185">Reference proteome</keyword>
<dbReference type="Pfam" id="PF25973">
    <property type="entry name" value="BSH_CzcB"/>
    <property type="match status" value="1"/>
</dbReference>
<proteinExistence type="inferred from homology"/>
<accession>A0ABT5JH16</accession>
<gene>
    <name evidence="6" type="ORF">PQJ73_24265</name>
</gene>
<dbReference type="Gene3D" id="2.40.50.100">
    <property type="match status" value="1"/>
</dbReference>
<dbReference type="PANTHER" id="PTHR30469">
    <property type="entry name" value="MULTIDRUG RESISTANCE PROTEIN MDTA"/>
    <property type="match status" value="1"/>
</dbReference>